<dbReference type="PROSITE" id="PS50111">
    <property type="entry name" value="CHEMOTAXIS_TRANSDUC_2"/>
    <property type="match status" value="1"/>
</dbReference>
<gene>
    <name evidence="12" type="primary">mcp-7</name>
    <name evidence="12" type="ORF">HLUCCX14_08210</name>
</gene>
<evidence type="ECO:0000256" key="2">
    <source>
        <dbReference type="ARBA" id="ARBA00022692"/>
    </source>
</evidence>
<evidence type="ECO:0000313" key="13">
    <source>
        <dbReference type="Proteomes" id="UP000050416"/>
    </source>
</evidence>
<keyword evidence="2 9" id="KW-0812">Transmembrane</keyword>
<dbReference type="PANTHER" id="PTHR32089:SF41">
    <property type="entry name" value="METHYL-ACCEPTING CHEMOTAXIS PROTEIN"/>
    <property type="match status" value="1"/>
</dbReference>
<evidence type="ECO:0000256" key="3">
    <source>
        <dbReference type="ARBA" id="ARBA00022989"/>
    </source>
</evidence>
<feature type="domain" description="Methyl-accepting transducer" evidence="10">
    <location>
        <begin position="265"/>
        <end position="501"/>
    </location>
</feature>
<dbReference type="Proteomes" id="UP000050416">
    <property type="component" value="Unassembled WGS sequence"/>
</dbReference>
<organism evidence="12 13">
    <name type="scientific">Marinobacter excellens HL-55</name>
    <dbReference type="NCBI Taxonomy" id="1305731"/>
    <lineage>
        <taxon>Bacteria</taxon>
        <taxon>Pseudomonadati</taxon>
        <taxon>Pseudomonadota</taxon>
        <taxon>Gammaproteobacteria</taxon>
        <taxon>Pseudomonadales</taxon>
        <taxon>Marinobacteraceae</taxon>
        <taxon>Marinobacter</taxon>
    </lineage>
</organism>
<dbReference type="CDD" id="cd06225">
    <property type="entry name" value="HAMP"/>
    <property type="match status" value="1"/>
</dbReference>
<evidence type="ECO:0000256" key="1">
    <source>
        <dbReference type="ARBA" id="ARBA00004141"/>
    </source>
</evidence>
<evidence type="ECO:0000256" key="7">
    <source>
        <dbReference type="PROSITE-ProRule" id="PRU00284"/>
    </source>
</evidence>
<dbReference type="STRING" id="1305731.GCA_000934705_03313"/>
<evidence type="ECO:0000313" key="12">
    <source>
        <dbReference type="EMBL" id="KPQ29043.1"/>
    </source>
</evidence>
<dbReference type="InterPro" id="IPR004090">
    <property type="entry name" value="Chemotax_Me-accpt_rcpt"/>
</dbReference>
<dbReference type="PANTHER" id="PTHR32089">
    <property type="entry name" value="METHYL-ACCEPTING CHEMOTAXIS PROTEIN MCPB"/>
    <property type="match status" value="1"/>
</dbReference>
<comment type="caution">
    <text evidence="12">The sequence shown here is derived from an EMBL/GenBank/DDBJ whole genome shotgun (WGS) entry which is preliminary data.</text>
</comment>
<dbReference type="PRINTS" id="PR00260">
    <property type="entry name" value="CHEMTRNSDUCR"/>
</dbReference>
<dbReference type="EMBL" id="LJZQ01000009">
    <property type="protein sequence ID" value="KPQ29043.1"/>
    <property type="molecule type" value="Genomic_DNA"/>
</dbReference>
<dbReference type="GO" id="GO:0006935">
    <property type="term" value="P:chemotaxis"/>
    <property type="evidence" value="ECO:0007669"/>
    <property type="project" value="InterPro"/>
</dbReference>
<dbReference type="InterPro" id="IPR003660">
    <property type="entry name" value="HAMP_dom"/>
</dbReference>
<dbReference type="PATRIC" id="fig|1305731.5.peg.3547"/>
<dbReference type="AlphaFoldDB" id="A0A0P7Z3X9"/>
<dbReference type="SUPFAM" id="SSF58104">
    <property type="entry name" value="Methyl-accepting chemotaxis protein (MCP) signaling domain"/>
    <property type="match status" value="1"/>
</dbReference>
<dbReference type="FunFam" id="1.10.287.950:FF:000001">
    <property type="entry name" value="Methyl-accepting chemotaxis sensory transducer"/>
    <property type="match status" value="1"/>
</dbReference>
<evidence type="ECO:0000256" key="5">
    <source>
        <dbReference type="ARBA" id="ARBA00023224"/>
    </source>
</evidence>
<comment type="subcellular location">
    <subcellularLocation>
        <location evidence="1">Membrane</location>
        <topology evidence="1">Multi-pass membrane protein</topology>
    </subcellularLocation>
</comment>
<feature type="domain" description="HAMP" evidence="11">
    <location>
        <begin position="206"/>
        <end position="260"/>
    </location>
</feature>
<evidence type="ECO:0000256" key="8">
    <source>
        <dbReference type="SAM" id="Coils"/>
    </source>
</evidence>
<evidence type="ECO:0000256" key="6">
    <source>
        <dbReference type="ARBA" id="ARBA00029447"/>
    </source>
</evidence>
<dbReference type="SMART" id="SM00304">
    <property type="entry name" value="HAMP"/>
    <property type="match status" value="1"/>
</dbReference>
<reference evidence="12 13" key="1">
    <citation type="submission" date="2015-09" db="EMBL/GenBank/DDBJ databases">
        <title>Identification and resolution of microdiversity through metagenomic sequencing of parallel consortia.</title>
        <authorList>
            <person name="Nelson W.C."/>
            <person name="Romine M.F."/>
            <person name="Lindemann S.R."/>
        </authorList>
    </citation>
    <scope>NUCLEOTIDE SEQUENCE [LARGE SCALE GENOMIC DNA]</scope>
    <source>
        <strain evidence="12">HL-55</strain>
    </source>
</reference>
<name>A0A0P7Z3X9_9GAMM</name>
<dbReference type="GO" id="GO:0007165">
    <property type="term" value="P:signal transduction"/>
    <property type="evidence" value="ECO:0007669"/>
    <property type="project" value="UniProtKB-KW"/>
</dbReference>
<feature type="transmembrane region" description="Helical" evidence="9">
    <location>
        <begin position="182"/>
        <end position="204"/>
    </location>
</feature>
<proteinExistence type="inferred from homology"/>
<evidence type="ECO:0000256" key="9">
    <source>
        <dbReference type="SAM" id="Phobius"/>
    </source>
</evidence>
<dbReference type="Pfam" id="PF00015">
    <property type="entry name" value="MCPsignal"/>
    <property type="match status" value="1"/>
</dbReference>
<dbReference type="InterPro" id="IPR004089">
    <property type="entry name" value="MCPsignal_dom"/>
</dbReference>
<keyword evidence="8" id="KW-0175">Coiled coil</keyword>
<sequence>MLSSLKISHKLALLVVVAVAAFVVSQAFSIITERNNSERLSEVRDQLYPSLELSTINRGLLQLIENQISSAVTTGDDQQLEATRAKRDEISGNLRKISALNPGLQSQAEKLRADLETYYGNATRMATSIIEGTADFSRIGQDASANAARLEQLRTDLENMRDTMETQLTQAIDDTITASSEAGAVSLIILVVALAVLVALSLVIGKSISGSLQQIISSLRNMASGEGDLTSRIAYAGKDELRELVTQFNLFVEKLHKSFGTIQHDIGELNDVAAHLAGTSKTNLQRISQQAQAISSTRNSVEELVKSVEEVAGFASSASDQTQDAAKFATTGQQKVNSNINTIQQLMAEIEKTAGLVNQFDDFSVRVGGLLDTIQTVAEQTNLLALNAAIEAARAGEHGRGFAVVADEVRGLAVRTHKSTEEIQQVISELSKLSGNAVSSMQSSVGMARQGVDATTESGEVLSKILDSIQQISSLNEQIAAATYEQSTTFGEVTGHMGDMHRNAEAVMESTDELDTVSRKIQDVSNGLQSVAGQFRV</sequence>
<feature type="coiled-coil region" evidence="8">
    <location>
        <begin position="147"/>
        <end position="174"/>
    </location>
</feature>
<accession>A0A0P7Z3X9</accession>
<evidence type="ECO:0000259" key="10">
    <source>
        <dbReference type="PROSITE" id="PS50111"/>
    </source>
</evidence>
<evidence type="ECO:0000259" key="11">
    <source>
        <dbReference type="PROSITE" id="PS50885"/>
    </source>
</evidence>
<dbReference type="SMART" id="SM00283">
    <property type="entry name" value="MA"/>
    <property type="match status" value="1"/>
</dbReference>
<keyword evidence="4 9" id="KW-0472">Membrane</keyword>
<protein>
    <submittedName>
        <fullName evidence="12">Methyl-accepting chemotaxis protein</fullName>
    </submittedName>
</protein>
<dbReference type="Gene3D" id="1.10.287.950">
    <property type="entry name" value="Methyl-accepting chemotaxis protein"/>
    <property type="match status" value="1"/>
</dbReference>
<evidence type="ECO:0000256" key="4">
    <source>
        <dbReference type="ARBA" id="ARBA00023136"/>
    </source>
</evidence>
<comment type="similarity">
    <text evidence="6">Belongs to the methyl-accepting chemotaxis (MCP) protein family.</text>
</comment>
<dbReference type="Pfam" id="PF00672">
    <property type="entry name" value="HAMP"/>
    <property type="match status" value="1"/>
</dbReference>
<dbReference type="PROSITE" id="PS50885">
    <property type="entry name" value="HAMP"/>
    <property type="match status" value="1"/>
</dbReference>
<keyword evidence="3 9" id="KW-1133">Transmembrane helix</keyword>
<dbReference type="GO" id="GO:0004888">
    <property type="term" value="F:transmembrane signaling receptor activity"/>
    <property type="evidence" value="ECO:0007669"/>
    <property type="project" value="InterPro"/>
</dbReference>
<dbReference type="GO" id="GO:0016020">
    <property type="term" value="C:membrane"/>
    <property type="evidence" value="ECO:0007669"/>
    <property type="project" value="UniProtKB-SubCell"/>
</dbReference>
<keyword evidence="5 7" id="KW-0807">Transducer</keyword>